<dbReference type="PRINTS" id="PR00996">
    <property type="entry name" value="CHERMTFRASE"/>
</dbReference>
<dbReference type="SMART" id="SM00091">
    <property type="entry name" value="PAS"/>
    <property type="match status" value="2"/>
</dbReference>
<evidence type="ECO:0000313" key="6">
    <source>
        <dbReference type="Proteomes" id="UP000198703"/>
    </source>
</evidence>
<dbReference type="Pfam" id="PF01339">
    <property type="entry name" value="CheB_methylest"/>
    <property type="match status" value="1"/>
</dbReference>
<dbReference type="InterPro" id="IPR000014">
    <property type="entry name" value="PAS"/>
</dbReference>
<evidence type="ECO:0000259" key="4">
    <source>
        <dbReference type="PROSITE" id="PS50123"/>
    </source>
</evidence>
<reference evidence="5 6" key="1">
    <citation type="submission" date="2016-10" db="EMBL/GenBank/DDBJ databases">
        <authorList>
            <person name="de Groot N.N."/>
        </authorList>
    </citation>
    <scope>NUCLEOTIDE SEQUENCE [LARGE SCALE GENOMIC DNA]</scope>
    <source>
        <strain evidence="5 6">DSM 15345</strain>
    </source>
</reference>
<feature type="active site" evidence="1">
    <location>
        <position position="140"/>
    </location>
</feature>
<feature type="domain" description="CheB-type methylesterase" evidence="3">
    <location>
        <begin position="9"/>
        <end position="198"/>
    </location>
</feature>
<dbReference type="Pfam" id="PF03705">
    <property type="entry name" value="CheR_N"/>
    <property type="match status" value="1"/>
</dbReference>
<dbReference type="GO" id="GO:0006935">
    <property type="term" value="P:chemotaxis"/>
    <property type="evidence" value="ECO:0007669"/>
    <property type="project" value="UniProtKB-UniRule"/>
</dbReference>
<dbReference type="InterPro" id="IPR022641">
    <property type="entry name" value="CheR_N"/>
</dbReference>
<dbReference type="InterPro" id="IPR000673">
    <property type="entry name" value="Sig_transdc_resp-reg_Me-estase"/>
</dbReference>
<gene>
    <name evidence="5" type="ORF">SAMN05444370_11812</name>
</gene>
<dbReference type="CDD" id="cd16434">
    <property type="entry name" value="CheB-CheR_fusion"/>
    <property type="match status" value="1"/>
</dbReference>
<dbReference type="InterPro" id="IPR022642">
    <property type="entry name" value="CheR_C"/>
</dbReference>
<dbReference type="PANTHER" id="PTHR24422">
    <property type="entry name" value="CHEMOTAXIS PROTEIN METHYLTRANSFERASE"/>
    <property type="match status" value="1"/>
</dbReference>
<dbReference type="GO" id="GO:0008757">
    <property type="term" value="F:S-adenosylmethionine-dependent methyltransferase activity"/>
    <property type="evidence" value="ECO:0007669"/>
    <property type="project" value="InterPro"/>
</dbReference>
<keyword evidence="6" id="KW-1185">Reference proteome</keyword>
<dbReference type="GO" id="GO:0008984">
    <property type="term" value="F:protein-glutamate methylesterase activity"/>
    <property type="evidence" value="ECO:0007669"/>
    <property type="project" value="InterPro"/>
</dbReference>
<dbReference type="SUPFAM" id="SSF55785">
    <property type="entry name" value="PYP-like sensor domain (PAS domain)"/>
    <property type="match status" value="2"/>
</dbReference>
<dbReference type="InterPro" id="IPR013655">
    <property type="entry name" value="PAS_fold_3"/>
</dbReference>
<feature type="domain" description="CheR-type methyltransferase" evidence="4">
    <location>
        <begin position="217"/>
        <end position="475"/>
    </location>
</feature>
<feature type="coiled-coil region" evidence="2">
    <location>
        <begin position="643"/>
        <end position="726"/>
    </location>
</feature>
<dbReference type="Gene3D" id="3.40.50.150">
    <property type="entry name" value="Vaccinia Virus protein VP39"/>
    <property type="match status" value="1"/>
</dbReference>
<evidence type="ECO:0000259" key="3">
    <source>
        <dbReference type="PROSITE" id="PS50122"/>
    </source>
</evidence>
<keyword evidence="1" id="KW-0378">Hydrolase</keyword>
<feature type="active site" evidence="1">
    <location>
        <position position="48"/>
    </location>
</feature>
<dbReference type="SUPFAM" id="SSF52738">
    <property type="entry name" value="Methylesterase CheB, C-terminal domain"/>
    <property type="match status" value="1"/>
</dbReference>
<dbReference type="InterPro" id="IPR050903">
    <property type="entry name" value="Bact_Chemotaxis_MeTrfase"/>
</dbReference>
<dbReference type="CDD" id="cd00130">
    <property type="entry name" value="PAS"/>
    <property type="match status" value="1"/>
</dbReference>
<dbReference type="SMART" id="SM00138">
    <property type="entry name" value="MeTrc"/>
    <property type="match status" value="1"/>
</dbReference>
<dbReference type="InterPro" id="IPR013656">
    <property type="entry name" value="PAS_4"/>
</dbReference>
<evidence type="ECO:0000256" key="1">
    <source>
        <dbReference type="PROSITE-ProRule" id="PRU00050"/>
    </source>
</evidence>
<dbReference type="RefSeq" id="WP_175478992.1">
    <property type="nucleotide sequence ID" value="NZ_FNQM01000018.1"/>
</dbReference>
<dbReference type="Pfam" id="PF01739">
    <property type="entry name" value="CheR"/>
    <property type="match status" value="1"/>
</dbReference>
<dbReference type="PROSITE" id="PS50123">
    <property type="entry name" value="CHER"/>
    <property type="match status" value="1"/>
</dbReference>
<accession>A0A1H4F421</accession>
<dbReference type="Pfam" id="PF08448">
    <property type="entry name" value="PAS_4"/>
    <property type="match status" value="1"/>
</dbReference>
<dbReference type="NCBIfam" id="TIGR00229">
    <property type="entry name" value="sensory_box"/>
    <property type="match status" value="1"/>
</dbReference>
<dbReference type="InterPro" id="IPR000780">
    <property type="entry name" value="CheR_MeTrfase"/>
</dbReference>
<dbReference type="Pfam" id="PF08447">
    <property type="entry name" value="PAS_3"/>
    <property type="match status" value="1"/>
</dbReference>
<dbReference type="STRING" id="89524.SAMN05444370_11812"/>
<keyword evidence="2" id="KW-0175">Coiled coil</keyword>
<dbReference type="Proteomes" id="UP000198703">
    <property type="component" value="Unassembled WGS sequence"/>
</dbReference>
<dbReference type="GO" id="GO:0000156">
    <property type="term" value="F:phosphorelay response regulator activity"/>
    <property type="evidence" value="ECO:0007669"/>
    <property type="project" value="InterPro"/>
</dbReference>
<dbReference type="InterPro" id="IPR029063">
    <property type="entry name" value="SAM-dependent_MTases_sf"/>
</dbReference>
<dbReference type="InterPro" id="IPR035909">
    <property type="entry name" value="CheB_C"/>
</dbReference>
<dbReference type="EMBL" id="FNQM01000018">
    <property type="protein sequence ID" value="SEA91690.1"/>
    <property type="molecule type" value="Genomic_DNA"/>
</dbReference>
<protein>
    <submittedName>
        <fullName evidence="5">PAS domain S-box-containing protein</fullName>
    </submittedName>
</protein>
<dbReference type="PROSITE" id="PS50122">
    <property type="entry name" value="CHEB"/>
    <property type="match status" value="1"/>
</dbReference>
<dbReference type="GO" id="GO:0005737">
    <property type="term" value="C:cytoplasm"/>
    <property type="evidence" value="ECO:0007669"/>
    <property type="project" value="InterPro"/>
</dbReference>
<dbReference type="SUPFAM" id="SSF53335">
    <property type="entry name" value="S-adenosyl-L-methionine-dependent methyltransferases"/>
    <property type="match status" value="1"/>
</dbReference>
<proteinExistence type="predicted"/>
<evidence type="ECO:0000313" key="5">
    <source>
        <dbReference type="EMBL" id="SEA91690.1"/>
    </source>
</evidence>
<dbReference type="InterPro" id="IPR035965">
    <property type="entry name" value="PAS-like_dom_sf"/>
</dbReference>
<organism evidence="5 6">
    <name type="scientific">Rubrimonas cliftonensis</name>
    <dbReference type="NCBI Taxonomy" id="89524"/>
    <lineage>
        <taxon>Bacteria</taxon>
        <taxon>Pseudomonadati</taxon>
        <taxon>Pseudomonadota</taxon>
        <taxon>Alphaproteobacteria</taxon>
        <taxon>Rhodobacterales</taxon>
        <taxon>Paracoccaceae</taxon>
        <taxon>Rubrimonas</taxon>
    </lineage>
</organism>
<dbReference type="SUPFAM" id="SSF47757">
    <property type="entry name" value="Chemotaxis receptor methyltransferase CheR, N-terminal domain"/>
    <property type="match status" value="1"/>
</dbReference>
<name>A0A1H4F421_9RHOB</name>
<dbReference type="Pfam" id="PF13596">
    <property type="entry name" value="PAS_10"/>
    <property type="match status" value="1"/>
</dbReference>
<feature type="active site" evidence="1">
    <location>
        <position position="21"/>
    </location>
</feature>
<dbReference type="Gene3D" id="3.40.50.180">
    <property type="entry name" value="Methylesterase CheB, C-terminal domain"/>
    <property type="match status" value="1"/>
</dbReference>
<sequence length="1424" mass="152246">MNAQPPAEMEAVEHVVAIGASAGGLEALEQLFDHLPANTGAAFVVITHLSPDFKSIMDELLARRTAMSVHVVEDGQSLTANNVFVIPPGKDMIVQSGRLFLTDREGHGAPAAPIDLFLGALARAYGRRATAVILSGTGADGARGARALRAGGGYIIAQSLETARFDGMPRAVAEAGVVDAVLAPQAMGGAIIARMARLDAEDTAPAIVSGHSDGVARVLELVLGGSNVDFSEYKKTTILRRIARRMQNRGVSALQDYVADLESDADEVRALSEDLLIVVTEFFRDPPAFALLDEIVAPELLAAAEERPVRIWTPAVGTGQEAYSIAMILREAAQRIGREPRVQIFATDISPGALERAAAGVYTEAEMAAVSAERRKAFFTRTEDGAWQVSPDLRGGIVFAQHNMLRDPPFINTQLISCRNALIYLEASAQNKALSLFHFSLAQSGYLLLGPSESIGEDTGRFDAVDPRWRLFRKRGADRRDAAAMGELIAGSRRPEPPPSRRVVAAGPQPGRGHGAIALQPLLELFAPPGLLVGRERELLHVVGDVQRYLAPPQSGPFTRDAVKLTRPELRAALATAIDRALRTGHPVSFGAGDGEAGARVSAHPLAGPDGQPDKVFVAFGPTPEAPPAAQGAPLERIVEERIAYLEDALRQERENLQAMLEQLETSNEELQSTNEELMTSNEELQSTNEELHSVNEELYTVNAEYERKNEELTQLTKDVSSLLQATGVGVVFVDRDLRVRRFTPTATRVVNLMPGDEGRRLDHITHALRGFDLSGWLEGVMEAGDMVEEEREAADGAVWTVRAAPMRDGRLVTGAVVSLIEVSRLVKAEAEARARGAELRELLDWVGAVSLHFSASGALIGGLDRWRAFTVEAAEPGQETASAPDERWLAAIHPDDRGRVAAAWRDAHAASQRFELSARLRKACGDWRTVTLAGGPTREGAAVIGWYLYLRDAEEAAIAEASRRDAQARAAALAEMAFAGSYAQDPVEGWVEPDDRLSAALGLPRGRMTTEAFEARMTPQSRRARAEALAARGLRGGRWSAEVRFVAEDGAETLMRDVGAPTPGGMLVGAFQPLDEATADAALAEEILRSSPVEVVVLDAETLCVDRANAAALRNLNYEEDALRGRHYASLLPEFDAAEFEAALAPLRDGATGEVRLETFALRRDGSTYDLTLALRPMAGGARIAAVGRDATARRQAEDTLRRRTEALARARRDLEEIALAAGHELIAPLGWLADGVATAARGGADATALAEQAALAARLQGHVRDLMAFARSKTGAGGAGETFRRVDLADAARAAAVACAATIEEAGAAVEIEALPVVRGSPEGLRFALRVMMEKALAGRAPDSRPTLRVCVDAEQGDRIVVEATPAVAPGLDAAMRPSSPVGGWELGGALLRSVLDAHGAGLEEDADFPGRVVVMLPSELF</sequence>
<dbReference type="Gene3D" id="3.30.450.20">
    <property type="entry name" value="PAS domain"/>
    <property type="match status" value="4"/>
</dbReference>
<evidence type="ECO:0000256" key="2">
    <source>
        <dbReference type="SAM" id="Coils"/>
    </source>
</evidence>
<keyword evidence="1" id="KW-0145">Chemotaxis</keyword>